<dbReference type="Gene3D" id="2.40.40.10">
    <property type="entry name" value="RlpA-like domain"/>
    <property type="match status" value="1"/>
</dbReference>
<evidence type="ECO:0000256" key="1">
    <source>
        <dbReference type="ARBA" id="ARBA00004613"/>
    </source>
</evidence>
<evidence type="ECO:0000256" key="4">
    <source>
        <dbReference type="ARBA" id="ARBA00022729"/>
    </source>
</evidence>
<comment type="similarity">
    <text evidence="2">Belongs to the kiwellin family.</text>
</comment>
<dbReference type="Proteomes" id="UP000237105">
    <property type="component" value="Unassembled WGS sequence"/>
</dbReference>
<sequence length="201" mass="21499">MKGSNISKKNSNSSSIFFLVGLAILFQTLCTTCHVEASKCRPSGKVRGKRPPSGQCSIEQDDICCLEGKMYKVYKCSPPVTRHTKAYMTLNSFHGGGDGGSPSKCDNRYHSDDTTVVALSTGWYKGGSRCLNNVTITAPSGRSVVAMVVDECDSSVGCDAEHDYQPPCANNVIGASLAIWKALGVGREDWGGLDITWSDSS</sequence>
<dbReference type="PANTHER" id="PTHR33191:SF58">
    <property type="entry name" value="RIPENING-RELATED PROTEIN 1"/>
    <property type="match status" value="1"/>
</dbReference>
<evidence type="ECO:0000256" key="5">
    <source>
        <dbReference type="SAM" id="SignalP"/>
    </source>
</evidence>
<feature type="chain" id="PRO_5015152616" evidence="5">
    <location>
        <begin position="38"/>
        <end position="201"/>
    </location>
</feature>
<dbReference type="OrthoDB" id="406505at2759"/>
<dbReference type="PANTHER" id="PTHR33191">
    <property type="entry name" value="RIPENING-RELATED PROTEIN 2-RELATED"/>
    <property type="match status" value="1"/>
</dbReference>
<name>A0A2P5B2N7_PARAD</name>
<reference evidence="7" key="1">
    <citation type="submission" date="2016-06" db="EMBL/GenBank/DDBJ databases">
        <title>Parallel loss of symbiosis genes in relatives of nitrogen-fixing non-legume Parasponia.</title>
        <authorList>
            <person name="Van Velzen R."/>
            <person name="Holmer R."/>
            <person name="Bu F."/>
            <person name="Rutten L."/>
            <person name="Van Zeijl A."/>
            <person name="Liu W."/>
            <person name="Santuari L."/>
            <person name="Cao Q."/>
            <person name="Sharma T."/>
            <person name="Shen D."/>
            <person name="Roswanjaya Y."/>
            <person name="Wardhani T."/>
            <person name="Kalhor M.S."/>
            <person name="Jansen J."/>
            <person name="Van den Hoogen J."/>
            <person name="Gungor B."/>
            <person name="Hartog M."/>
            <person name="Hontelez J."/>
            <person name="Verver J."/>
            <person name="Yang W.-C."/>
            <person name="Schijlen E."/>
            <person name="Repin R."/>
            <person name="Schilthuizen M."/>
            <person name="Schranz E."/>
            <person name="Heidstra R."/>
            <person name="Miyata K."/>
            <person name="Fedorova E."/>
            <person name="Kohlen W."/>
            <person name="Bisseling T."/>
            <person name="Smit S."/>
            <person name="Geurts R."/>
        </authorList>
    </citation>
    <scope>NUCLEOTIDE SEQUENCE [LARGE SCALE GENOMIC DNA]</scope>
    <source>
        <strain evidence="7">cv. WU1-14</strain>
    </source>
</reference>
<evidence type="ECO:0000313" key="6">
    <source>
        <dbReference type="EMBL" id="PON43063.1"/>
    </source>
</evidence>
<feature type="signal peptide" evidence="5">
    <location>
        <begin position="1"/>
        <end position="37"/>
    </location>
</feature>
<evidence type="ECO:0000256" key="3">
    <source>
        <dbReference type="ARBA" id="ARBA00022525"/>
    </source>
</evidence>
<dbReference type="STRING" id="3476.A0A2P5B2N7"/>
<gene>
    <name evidence="6" type="ORF">PanWU01x14_277190</name>
</gene>
<comment type="caution">
    <text evidence="6">The sequence shown here is derived from an EMBL/GenBank/DDBJ whole genome shotgun (WGS) entry which is preliminary data.</text>
</comment>
<accession>A0A2P5B2N7</accession>
<dbReference type="InterPro" id="IPR036908">
    <property type="entry name" value="RlpA-like_sf"/>
</dbReference>
<dbReference type="EMBL" id="JXTB01000378">
    <property type="protein sequence ID" value="PON43063.1"/>
    <property type="molecule type" value="Genomic_DNA"/>
</dbReference>
<dbReference type="GO" id="GO:0005576">
    <property type="term" value="C:extracellular region"/>
    <property type="evidence" value="ECO:0007669"/>
    <property type="project" value="UniProtKB-SubCell"/>
</dbReference>
<evidence type="ECO:0000256" key="2">
    <source>
        <dbReference type="ARBA" id="ARBA00005592"/>
    </source>
</evidence>
<dbReference type="AlphaFoldDB" id="A0A2P5B2N7"/>
<protein>
    <submittedName>
        <fullName evidence="6">RlpA-like double-psi beta-barrel domain containing protein</fullName>
    </submittedName>
</protein>
<organism evidence="6 7">
    <name type="scientific">Parasponia andersonii</name>
    <name type="common">Sponia andersonii</name>
    <dbReference type="NCBI Taxonomy" id="3476"/>
    <lineage>
        <taxon>Eukaryota</taxon>
        <taxon>Viridiplantae</taxon>
        <taxon>Streptophyta</taxon>
        <taxon>Embryophyta</taxon>
        <taxon>Tracheophyta</taxon>
        <taxon>Spermatophyta</taxon>
        <taxon>Magnoliopsida</taxon>
        <taxon>eudicotyledons</taxon>
        <taxon>Gunneridae</taxon>
        <taxon>Pentapetalae</taxon>
        <taxon>rosids</taxon>
        <taxon>fabids</taxon>
        <taxon>Rosales</taxon>
        <taxon>Cannabaceae</taxon>
        <taxon>Parasponia</taxon>
    </lineage>
</organism>
<comment type="subcellular location">
    <subcellularLocation>
        <location evidence="1">Secreted</location>
    </subcellularLocation>
</comment>
<keyword evidence="3" id="KW-0964">Secreted</keyword>
<evidence type="ECO:0000313" key="7">
    <source>
        <dbReference type="Proteomes" id="UP000237105"/>
    </source>
</evidence>
<dbReference type="SUPFAM" id="SSF50685">
    <property type="entry name" value="Barwin-like endoglucanases"/>
    <property type="match status" value="1"/>
</dbReference>
<dbReference type="Pfam" id="PF24300">
    <property type="entry name" value="KWL1"/>
    <property type="match status" value="1"/>
</dbReference>
<dbReference type="CDD" id="cd22270">
    <property type="entry name" value="DPBB_kiwellin-like"/>
    <property type="match status" value="1"/>
</dbReference>
<keyword evidence="4 5" id="KW-0732">Signal</keyword>
<dbReference type="InterPro" id="IPR039271">
    <property type="entry name" value="Kiwellin-like"/>
</dbReference>
<keyword evidence="7" id="KW-1185">Reference proteome</keyword>
<proteinExistence type="inferred from homology"/>